<dbReference type="RefSeq" id="WP_090410400.1">
    <property type="nucleotide sequence ID" value="NZ_FNDQ01000032.1"/>
</dbReference>
<dbReference type="InterPro" id="IPR036291">
    <property type="entry name" value="NAD(P)-bd_dom_sf"/>
</dbReference>
<evidence type="ECO:0000256" key="1">
    <source>
        <dbReference type="ARBA" id="ARBA00004994"/>
    </source>
</evidence>
<evidence type="ECO:0000259" key="10">
    <source>
        <dbReference type="Pfam" id="PF02558"/>
    </source>
</evidence>
<dbReference type="UniPathway" id="UPA00028">
    <property type="reaction ID" value="UER00004"/>
</dbReference>
<evidence type="ECO:0000259" key="11">
    <source>
        <dbReference type="Pfam" id="PF08546"/>
    </source>
</evidence>
<accession>A0A1G8GU54</accession>
<evidence type="ECO:0000313" key="12">
    <source>
        <dbReference type="EMBL" id="SDH97936.1"/>
    </source>
</evidence>
<protein>
    <recommendedName>
        <fullName evidence="4 9">2-dehydropantoate 2-reductase</fullName>
        <ecNumber evidence="3 9">1.1.1.169</ecNumber>
    </recommendedName>
    <alternativeName>
        <fullName evidence="7 9">Ketopantoate reductase</fullName>
    </alternativeName>
</protein>
<organism evidence="12 13">
    <name type="scientific">Myroides phaeus</name>
    <dbReference type="NCBI Taxonomy" id="702745"/>
    <lineage>
        <taxon>Bacteria</taxon>
        <taxon>Pseudomonadati</taxon>
        <taxon>Bacteroidota</taxon>
        <taxon>Flavobacteriia</taxon>
        <taxon>Flavobacteriales</taxon>
        <taxon>Flavobacteriaceae</taxon>
        <taxon>Myroides</taxon>
    </lineage>
</organism>
<dbReference type="InterPro" id="IPR051402">
    <property type="entry name" value="KPR-Related"/>
</dbReference>
<dbReference type="Gene3D" id="3.40.50.720">
    <property type="entry name" value="NAD(P)-binding Rossmann-like Domain"/>
    <property type="match status" value="1"/>
</dbReference>
<dbReference type="EMBL" id="FNDQ01000032">
    <property type="protein sequence ID" value="SDH97936.1"/>
    <property type="molecule type" value="Genomic_DNA"/>
</dbReference>
<dbReference type="GO" id="GO:0005737">
    <property type="term" value="C:cytoplasm"/>
    <property type="evidence" value="ECO:0007669"/>
    <property type="project" value="TreeGrafter"/>
</dbReference>
<keyword evidence="13" id="KW-1185">Reference proteome</keyword>
<evidence type="ECO:0000256" key="5">
    <source>
        <dbReference type="ARBA" id="ARBA00022857"/>
    </source>
</evidence>
<dbReference type="Pfam" id="PF08546">
    <property type="entry name" value="ApbA_C"/>
    <property type="match status" value="1"/>
</dbReference>
<dbReference type="Gene3D" id="1.10.1040.10">
    <property type="entry name" value="N-(1-d-carboxylethyl)-l-norvaline Dehydrogenase, domain 2"/>
    <property type="match status" value="1"/>
</dbReference>
<evidence type="ECO:0000256" key="8">
    <source>
        <dbReference type="ARBA" id="ARBA00048793"/>
    </source>
</evidence>
<comment type="similarity">
    <text evidence="2 9">Belongs to the ketopantoate reductase family.</text>
</comment>
<evidence type="ECO:0000256" key="4">
    <source>
        <dbReference type="ARBA" id="ARBA00019465"/>
    </source>
</evidence>
<sequence>MDNKVRITIVGLGGVGGFYGGLLAHKYEQSNDVEICFVARGEHLKQIKAKGITVISGDEKIVGKPHLATDNFNEIGHTDYLIMATKGYDLDDTLEKMKVCISKNTVILPLLNGVEAYEKLHNYFDEATVWEGCTYIVSRLKEAGVIENPSGRQKVLFGIDNNITDAMIQLQTIMKDAGIKAITSDKISTEIWEKYILVSASATATSYYNCPIGVIMQDHRQDVVALLTEAEQIAIGKGVHLEDDIVSVIENRLCAIPYESTTSMHSDFLAGKEQNELNIMSGYMVEQGKELRLETPVYTKMFESLQMRKGKNYLK</sequence>
<dbReference type="GO" id="GO:0008677">
    <property type="term" value="F:2-dehydropantoate 2-reductase activity"/>
    <property type="evidence" value="ECO:0007669"/>
    <property type="project" value="UniProtKB-EC"/>
</dbReference>
<feature type="domain" description="Ketopantoate reductase C-terminal" evidence="11">
    <location>
        <begin position="187"/>
        <end position="306"/>
    </location>
</feature>
<keyword evidence="5 9" id="KW-0521">NADP</keyword>
<evidence type="ECO:0000256" key="2">
    <source>
        <dbReference type="ARBA" id="ARBA00007870"/>
    </source>
</evidence>
<comment type="pathway">
    <text evidence="1 9">Cofactor biosynthesis; (R)-pantothenate biosynthesis; (R)-pantoate from 3-methyl-2-oxobutanoate: step 2/2.</text>
</comment>
<dbReference type="Pfam" id="PF02558">
    <property type="entry name" value="ApbA"/>
    <property type="match status" value="1"/>
</dbReference>
<dbReference type="NCBIfam" id="TIGR00745">
    <property type="entry name" value="apbA_panE"/>
    <property type="match status" value="1"/>
</dbReference>
<reference evidence="13" key="1">
    <citation type="submission" date="2016-10" db="EMBL/GenBank/DDBJ databases">
        <authorList>
            <person name="Varghese N."/>
            <person name="Submissions S."/>
        </authorList>
    </citation>
    <scope>NUCLEOTIDE SEQUENCE [LARGE SCALE GENOMIC DNA]</scope>
    <source>
        <strain evidence="13">DSM 23313</strain>
    </source>
</reference>
<dbReference type="PANTHER" id="PTHR21708:SF26">
    <property type="entry name" value="2-DEHYDROPANTOATE 2-REDUCTASE"/>
    <property type="match status" value="1"/>
</dbReference>
<dbReference type="PANTHER" id="PTHR21708">
    <property type="entry name" value="PROBABLE 2-DEHYDROPANTOATE 2-REDUCTASE"/>
    <property type="match status" value="1"/>
</dbReference>
<dbReference type="InterPro" id="IPR013328">
    <property type="entry name" value="6PGD_dom2"/>
</dbReference>
<dbReference type="STRING" id="702745.SAMN05421818_13229"/>
<dbReference type="InterPro" id="IPR003710">
    <property type="entry name" value="ApbA"/>
</dbReference>
<dbReference type="Proteomes" id="UP000243588">
    <property type="component" value="Unassembled WGS sequence"/>
</dbReference>
<evidence type="ECO:0000256" key="9">
    <source>
        <dbReference type="RuleBase" id="RU362068"/>
    </source>
</evidence>
<proteinExistence type="inferred from homology"/>
<dbReference type="InterPro" id="IPR013332">
    <property type="entry name" value="KPR_N"/>
</dbReference>
<evidence type="ECO:0000313" key="13">
    <source>
        <dbReference type="Proteomes" id="UP000243588"/>
    </source>
</evidence>
<evidence type="ECO:0000256" key="3">
    <source>
        <dbReference type="ARBA" id="ARBA00013014"/>
    </source>
</evidence>
<comment type="catalytic activity">
    <reaction evidence="8 9">
        <text>(R)-pantoate + NADP(+) = 2-dehydropantoate + NADPH + H(+)</text>
        <dbReference type="Rhea" id="RHEA:16233"/>
        <dbReference type="ChEBI" id="CHEBI:11561"/>
        <dbReference type="ChEBI" id="CHEBI:15378"/>
        <dbReference type="ChEBI" id="CHEBI:15980"/>
        <dbReference type="ChEBI" id="CHEBI:57783"/>
        <dbReference type="ChEBI" id="CHEBI:58349"/>
        <dbReference type="EC" id="1.1.1.169"/>
    </reaction>
</comment>
<comment type="function">
    <text evidence="9">Catalyzes the NADPH-dependent reduction of ketopantoate into pantoic acid.</text>
</comment>
<evidence type="ECO:0000256" key="6">
    <source>
        <dbReference type="ARBA" id="ARBA00023002"/>
    </source>
</evidence>
<dbReference type="EC" id="1.1.1.169" evidence="3 9"/>
<keyword evidence="9" id="KW-0566">Pantothenate biosynthesis</keyword>
<dbReference type="AlphaFoldDB" id="A0A1G8GU54"/>
<dbReference type="GO" id="GO:0015940">
    <property type="term" value="P:pantothenate biosynthetic process"/>
    <property type="evidence" value="ECO:0007669"/>
    <property type="project" value="UniProtKB-UniPathway"/>
</dbReference>
<evidence type="ECO:0000256" key="7">
    <source>
        <dbReference type="ARBA" id="ARBA00032024"/>
    </source>
</evidence>
<dbReference type="SUPFAM" id="SSF51735">
    <property type="entry name" value="NAD(P)-binding Rossmann-fold domains"/>
    <property type="match status" value="1"/>
</dbReference>
<feature type="domain" description="Ketopantoate reductase N-terminal" evidence="10">
    <location>
        <begin position="7"/>
        <end position="158"/>
    </location>
</feature>
<dbReference type="InterPro" id="IPR013752">
    <property type="entry name" value="KPA_reductase"/>
</dbReference>
<dbReference type="SUPFAM" id="SSF48179">
    <property type="entry name" value="6-phosphogluconate dehydrogenase C-terminal domain-like"/>
    <property type="match status" value="1"/>
</dbReference>
<name>A0A1G8GU54_9FLAO</name>
<dbReference type="InterPro" id="IPR008927">
    <property type="entry name" value="6-PGluconate_DH-like_C_sf"/>
</dbReference>
<keyword evidence="6 9" id="KW-0560">Oxidoreductase</keyword>
<gene>
    <name evidence="12" type="ORF">SAMN05421818_13229</name>
</gene>